<dbReference type="AlphaFoldDB" id="A0A7W7CZL2"/>
<dbReference type="Pfam" id="PF02775">
    <property type="entry name" value="TPP_enzyme_C"/>
    <property type="match status" value="1"/>
</dbReference>
<feature type="domain" description="Thiamine pyrophosphate enzyme central" evidence="4">
    <location>
        <begin position="194"/>
        <end position="320"/>
    </location>
</feature>
<dbReference type="InterPro" id="IPR047211">
    <property type="entry name" value="POXB-like"/>
</dbReference>
<comment type="similarity">
    <text evidence="1 3">Belongs to the TPP enzyme family.</text>
</comment>
<name>A0A7W7CZL2_9ACTN</name>
<evidence type="ECO:0000259" key="5">
    <source>
        <dbReference type="Pfam" id="PF02775"/>
    </source>
</evidence>
<feature type="domain" description="Thiamine pyrophosphate enzyme TPP-binding" evidence="5">
    <location>
        <begin position="383"/>
        <end position="529"/>
    </location>
</feature>
<evidence type="ECO:0000259" key="4">
    <source>
        <dbReference type="Pfam" id="PF00205"/>
    </source>
</evidence>
<dbReference type="InterPro" id="IPR029061">
    <property type="entry name" value="THDP-binding"/>
</dbReference>
<gene>
    <name evidence="7" type="ORF">BKA14_007740</name>
</gene>
<evidence type="ECO:0000313" key="7">
    <source>
        <dbReference type="EMBL" id="MBB4697592.1"/>
    </source>
</evidence>
<dbReference type="InterPro" id="IPR029035">
    <property type="entry name" value="DHS-like_NAD/FAD-binding_dom"/>
</dbReference>
<dbReference type="SUPFAM" id="SSF52518">
    <property type="entry name" value="Thiamin diphosphate-binding fold (THDP-binding)"/>
    <property type="match status" value="2"/>
</dbReference>
<dbReference type="InterPro" id="IPR011766">
    <property type="entry name" value="TPP_enzyme_TPP-bd"/>
</dbReference>
<proteinExistence type="inferred from homology"/>
<evidence type="ECO:0000256" key="2">
    <source>
        <dbReference type="ARBA" id="ARBA00023052"/>
    </source>
</evidence>
<dbReference type="Gene3D" id="3.40.50.1220">
    <property type="entry name" value="TPP-binding domain"/>
    <property type="match status" value="1"/>
</dbReference>
<dbReference type="GO" id="GO:0000287">
    <property type="term" value="F:magnesium ion binding"/>
    <property type="evidence" value="ECO:0007669"/>
    <property type="project" value="InterPro"/>
</dbReference>
<sequence length="579" mass="61230">MFGKSKTVADQLVEVLVQEGVQRIYGIVGDSLNALSDAIRRNDAIEWVHVHNEESAAFMAAAEAQVTGKLAVCAGSCGPGNTHLIQGVFDAHRSAAPVLAIASHIVSSEIGTGFFQETDPKRLFEQASHWTELVSAPAQMPRMARIGIQQAVGLRGAAVLVVPGDVLEADAAGDTGTGRAVAGPVLGPPPAEVIDELAERINAAGTVAIFGGIGAAGARAEVLELAELLGAPIGHSLRGKEGLQYDNPYDVGMSGLLGYGACYEATHEADLLLLLGTDFPYRQFLPQRNTIQIDLDPSRLGRRTALDLGVAGDVGATLRAVLPKLGRKDHKFLNKMLKKHVDELERVVGAYTKKVEDLVPIHPEYVAALLDEEAADDAIFTADTGMCTSWAARYITPNGHRRVLGSFVHGTMANALPHALGAQKAQPGRQVVSMSGDGGLAMLLGELLTAKLHNLPVKVVVFNNSSLGMVRLEMLVAGDPPFETDHEHVDFAAIARAAGLHAVRVEKPAEVRAALRDVLDHDGPALLDVVTDPDALEIPPHITKEEAAGFALAAGRSVLSGGVGQMLHLARTNLRNIPR</sequence>
<organism evidence="7 8">
    <name type="scientific">Paractinoplanes abujensis</name>
    <dbReference type="NCBI Taxonomy" id="882441"/>
    <lineage>
        <taxon>Bacteria</taxon>
        <taxon>Bacillati</taxon>
        <taxon>Actinomycetota</taxon>
        <taxon>Actinomycetes</taxon>
        <taxon>Micromonosporales</taxon>
        <taxon>Micromonosporaceae</taxon>
        <taxon>Paractinoplanes</taxon>
    </lineage>
</organism>
<keyword evidence="8" id="KW-1185">Reference proteome</keyword>
<dbReference type="InterPro" id="IPR012000">
    <property type="entry name" value="Thiamin_PyroP_enz_cen_dom"/>
</dbReference>
<dbReference type="EMBL" id="JACHMF010000001">
    <property type="protein sequence ID" value="MBB4697592.1"/>
    <property type="molecule type" value="Genomic_DNA"/>
</dbReference>
<dbReference type="InterPro" id="IPR047212">
    <property type="entry name" value="TPP_POXB-like"/>
</dbReference>
<dbReference type="CDD" id="cd02014">
    <property type="entry name" value="TPP_POX"/>
    <property type="match status" value="1"/>
</dbReference>
<dbReference type="InterPro" id="IPR012001">
    <property type="entry name" value="Thiamin_PyroP_enz_TPP-bd_dom"/>
</dbReference>
<dbReference type="SUPFAM" id="SSF52467">
    <property type="entry name" value="DHS-like NAD/FAD-binding domain"/>
    <property type="match status" value="1"/>
</dbReference>
<protein>
    <submittedName>
        <fullName evidence="7">Pyruvate dehydrogenase (Quinone)</fullName>
        <ecNumber evidence="7">1.2.5.1</ecNumber>
    </submittedName>
</protein>
<dbReference type="PANTHER" id="PTHR42981:SF2">
    <property type="entry name" value="PYRUVATE DEHYDROGENASE [UBIQUINONE]"/>
    <property type="match status" value="1"/>
</dbReference>
<evidence type="ECO:0000313" key="8">
    <source>
        <dbReference type="Proteomes" id="UP000542742"/>
    </source>
</evidence>
<dbReference type="Gene3D" id="3.40.50.970">
    <property type="match status" value="2"/>
</dbReference>
<evidence type="ECO:0000256" key="3">
    <source>
        <dbReference type="RuleBase" id="RU362132"/>
    </source>
</evidence>
<dbReference type="Pfam" id="PF00205">
    <property type="entry name" value="TPP_enzyme_M"/>
    <property type="match status" value="1"/>
</dbReference>
<keyword evidence="7" id="KW-0670">Pyruvate</keyword>
<dbReference type="Proteomes" id="UP000542742">
    <property type="component" value="Unassembled WGS sequence"/>
</dbReference>
<dbReference type="PANTHER" id="PTHR42981">
    <property type="entry name" value="PYRUVATE DEHYDROGENASE [UBIQUINONE]"/>
    <property type="match status" value="1"/>
</dbReference>
<dbReference type="GO" id="GO:0030976">
    <property type="term" value="F:thiamine pyrophosphate binding"/>
    <property type="evidence" value="ECO:0007669"/>
    <property type="project" value="InterPro"/>
</dbReference>
<comment type="caution">
    <text evidence="7">The sequence shown here is derived from an EMBL/GenBank/DDBJ whole genome shotgun (WGS) entry which is preliminary data.</text>
</comment>
<evidence type="ECO:0000259" key="6">
    <source>
        <dbReference type="Pfam" id="PF02776"/>
    </source>
</evidence>
<feature type="domain" description="Thiamine pyrophosphate enzyme N-terminal TPP-binding" evidence="6">
    <location>
        <begin position="7"/>
        <end position="120"/>
    </location>
</feature>
<dbReference type="PROSITE" id="PS00187">
    <property type="entry name" value="TPP_ENZYMES"/>
    <property type="match status" value="1"/>
</dbReference>
<dbReference type="Pfam" id="PF02776">
    <property type="entry name" value="TPP_enzyme_N"/>
    <property type="match status" value="1"/>
</dbReference>
<keyword evidence="7" id="KW-0560">Oxidoreductase</keyword>
<dbReference type="InterPro" id="IPR000399">
    <property type="entry name" value="TPP-bd_CS"/>
</dbReference>
<accession>A0A7W7CZL2</accession>
<reference evidence="7 8" key="1">
    <citation type="submission" date="2020-08" db="EMBL/GenBank/DDBJ databases">
        <title>Sequencing the genomes of 1000 actinobacteria strains.</title>
        <authorList>
            <person name="Klenk H.-P."/>
        </authorList>
    </citation>
    <scope>NUCLEOTIDE SEQUENCE [LARGE SCALE GENOMIC DNA]</scope>
    <source>
        <strain evidence="7 8">DSM 45518</strain>
    </source>
</reference>
<evidence type="ECO:0000256" key="1">
    <source>
        <dbReference type="ARBA" id="ARBA00007812"/>
    </source>
</evidence>
<dbReference type="GO" id="GO:0052737">
    <property type="term" value="F:pyruvate dehydrogenase (quinone) activity"/>
    <property type="evidence" value="ECO:0007669"/>
    <property type="project" value="UniProtKB-EC"/>
</dbReference>
<dbReference type="EC" id="1.2.5.1" evidence="7"/>
<keyword evidence="2 3" id="KW-0786">Thiamine pyrophosphate</keyword>
<dbReference type="NCBIfam" id="NF005114">
    <property type="entry name" value="PRK06546.1"/>
    <property type="match status" value="1"/>
</dbReference>
<dbReference type="RefSeq" id="WP_203722209.1">
    <property type="nucleotide sequence ID" value="NZ_BOMC01000033.1"/>
</dbReference>